<proteinExistence type="predicted"/>
<dbReference type="PANTHER" id="PTHR35333:SF3">
    <property type="entry name" value="BETA-LACTAMASE-TYPE TRANSPEPTIDASE FOLD CONTAINING PROTEIN"/>
    <property type="match status" value="1"/>
</dbReference>
<dbReference type="Proteomes" id="UP000716004">
    <property type="component" value="Unassembled WGS sequence"/>
</dbReference>
<dbReference type="GO" id="GO:0046677">
    <property type="term" value="P:response to antibiotic"/>
    <property type="evidence" value="ECO:0007669"/>
    <property type="project" value="InterPro"/>
</dbReference>
<dbReference type="Pfam" id="PF13354">
    <property type="entry name" value="Beta-lactamase2"/>
    <property type="match status" value="1"/>
</dbReference>
<keyword evidence="2" id="KW-0378">Hydrolase</keyword>
<name>A0A8J8CFV8_9ARCH</name>
<comment type="caution">
    <text evidence="2">The sequence shown here is derived from an EMBL/GenBank/DDBJ whole genome shotgun (WGS) entry which is preliminary data.</text>
</comment>
<accession>A0A8J8CFV8</accession>
<protein>
    <submittedName>
        <fullName evidence="2">Serine hydrolase</fullName>
    </submittedName>
</protein>
<organism evidence="2 3">
    <name type="scientific">Candidatus Sysuiplasma superficiale</name>
    <dbReference type="NCBI Taxonomy" id="2823368"/>
    <lineage>
        <taxon>Archaea</taxon>
        <taxon>Methanobacteriati</taxon>
        <taxon>Thermoplasmatota</taxon>
        <taxon>Thermoplasmata</taxon>
        <taxon>Candidatus Sysuiplasmatales</taxon>
        <taxon>Candidatus Sysuiplasmataceae</taxon>
        <taxon>Candidatus Sysuiplasma</taxon>
    </lineage>
</organism>
<evidence type="ECO:0000313" key="2">
    <source>
        <dbReference type="EMBL" id="MBX8632007.1"/>
    </source>
</evidence>
<dbReference type="GO" id="GO:0030655">
    <property type="term" value="P:beta-lactam antibiotic catabolic process"/>
    <property type="evidence" value="ECO:0007669"/>
    <property type="project" value="InterPro"/>
</dbReference>
<sequence>MQTQMSDVLMKRLNSIVDSYGKDVSISIEDCRGNFIFRHNVSSEFPAASIIKLFLLDFSLLMEKNLDEKVEVDSLSPDDESMLKFFSGSTLTIRSLLSLMIDVSDNTATNFLIDRYGMQNIQKHIDANGMSATKLRRRMLDFEARSAGIDNTTSLNDVFALLKRHTAGCGQNDPQNHGSVFTDLMMHQHDRGRISLFLPDGIAGTKSGSLDDVYSDVGFIKSAGGLSYIGFLTRNEAVYDARLFIPELSLMFFDSYIRER</sequence>
<dbReference type="InterPro" id="IPR012338">
    <property type="entry name" value="Beta-lactam/transpept-like"/>
</dbReference>
<reference evidence="2" key="1">
    <citation type="submission" date="2021-04" db="EMBL/GenBank/DDBJ databases">
        <title>Genomic insights into ecological role and evolution of a novel Thermoplasmata order Candidatus Sysuiplasmatales.</title>
        <authorList>
            <person name="Yuan Y."/>
        </authorList>
    </citation>
    <scope>NUCLEOTIDE SEQUENCE</scope>
    <source>
        <strain evidence="2">YP2-bin.285</strain>
    </source>
</reference>
<dbReference type="SUPFAM" id="SSF56601">
    <property type="entry name" value="beta-lactamase/transpeptidase-like"/>
    <property type="match status" value="1"/>
</dbReference>
<dbReference type="EMBL" id="JAGVSJ010000012">
    <property type="protein sequence ID" value="MBX8632007.1"/>
    <property type="molecule type" value="Genomic_DNA"/>
</dbReference>
<dbReference type="PANTHER" id="PTHR35333">
    <property type="entry name" value="BETA-LACTAMASE"/>
    <property type="match status" value="1"/>
</dbReference>
<dbReference type="InterPro" id="IPR045155">
    <property type="entry name" value="Beta-lactam_cat"/>
</dbReference>
<evidence type="ECO:0000313" key="3">
    <source>
        <dbReference type="Proteomes" id="UP000716004"/>
    </source>
</evidence>
<dbReference type="GO" id="GO:0008800">
    <property type="term" value="F:beta-lactamase activity"/>
    <property type="evidence" value="ECO:0007669"/>
    <property type="project" value="InterPro"/>
</dbReference>
<gene>
    <name evidence="2" type="ORF">J9259_05765</name>
</gene>
<dbReference type="AlphaFoldDB" id="A0A8J8CFV8"/>
<evidence type="ECO:0000259" key="1">
    <source>
        <dbReference type="Pfam" id="PF13354"/>
    </source>
</evidence>
<dbReference type="InterPro" id="IPR000871">
    <property type="entry name" value="Beta-lactam_class-A"/>
</dbReference>
<dbReference type="Gene3D" id="3.40.710.10">
    <property type="entry name" value="DD-peptidase/beta-lactamase superfamily"/>
    <property type="match status" value="1"/>
</dbReference>
<feature type="domain" description="Beta-lactamase class A catalytic" evidence="1">
    <location>
        <begin position="25"/>
        <end position="229"/>
    </location>
</feature>